<comment type="pathway">
    <text evidence="1">Mycotoxin biosynthesis.</text>
</comment>
<evidence type="ECO:0008006" key="5">
    <source>
        <dbReference type="Google" id="ProtNLM"/>
    </source>
</evidence>
<dbReference type="PANTHER" id="PTHR33365">
    <property type="entry name" value="YALI0B05434P"/>
    <property type="match status" value="1"/>
</dbReference>
<dbReference type="RefSeq" id="XP_018004198.1">
    <property type="nucleotide sequence ID" value="XM_018148783.1"/>
</dbReference>
<comment type="caution">
    <text evidence="3">The sequence shown here is derived from an EMBL/GenBank/DDBJ whole genome shotgun (WGS) entry which is preliminary data.</text>
</comment>
<sequence>MSSRRPPAGPRSSSIYTQVRTEDDNDFIPGLHHNKGNSPLLWLAVVVLSLLLAGNAWHQGGLFNTRNPRGSYEKGFKTELVQTYIRLEEKRFHGAFRVDDQGYWHMSTNPDEQHMLESQVARWTMLGHSPARFYGHTAAEVQKLGLQADPEDYEPGLGYETPLFRTEPSTYHDLHCLDYVRKALDWEYYTDITVNRTAPEHPGHASHRLHLDHCIELMRQSFLCHMDLTPIPRRWLVNGNMMHADQDQVHMCRAREPFHDWIQEQPMERLISPV</sequence>
<evidence type="ECO:0000313" key="4">
    <source>
        <dbReference type="Proteomes" id="UP000038010"/>
    </source>
</evidence>
<gene>
    <name evidence="3" type="ORF">AB675_8344</name>
</gene>
<dbReference type="VEuPathDB" id="FungiDB:AB675_8344"/>
<evidence type="ECO:0000313" key="3">
    <source>
        <dbReference type="EMBL" id="KPI44235.1"/>
    </source>
</evidence>
<dbReference type="OrthoDB" id="4133761at2759"/>
<keyword evidence="4" id="KW-1185">Reference proteome</keyword>
<dbReference type="Proteomes" id="UP000038010">
    <property type="component" value="Unassembled WGS sequence"/>
</dbReference>
<evidence type="ECO:0000256" key="2">
    <source>
        <dbReference type="ARBA" id="ARBA00035112"/>
    </source>
</evidence>
<dbReference type="Pfam" id="PF11807">
    <property type="entry name" value="UstYa"/>
    <property type="match status" value="1"/>
</dbReference>
<reference evidence="3 4" key="1">
    <citation type="submission" date="2015-06" db="EMBL/GenBank/DDBJ databases">
        <title>Draft genome of the ant-associated black yeast Phialophora attae CBS 131958.</title>
        <authorList>
            <person name="Moreno L.F."/>
            <person name="Stielow B.J."/>
            <person name="de Hoog S."/>
            <person name="Vicente V.A."/>
            <person name="Weiss V.A."/>
            <person name="de Vries M."/>
            <person name="Cruz L.M."/>
            <person name="Souza E.M."/>
        </authorList>
    </citation>
    <scope>NUCLEOTIDE SEQUENCE [LARGE SCALE GENOMIC DNA]</scope>
    <source>
        <strain evidence="3 4">CBS 131958</strain>
    </source>
</reference>
<proteinExistence type="inferred from homology"/>
<dbReference type="EMBL" id="LFJN01000003">
    <property type="protein sequence ID" value="KPI44235.1"/>
    <property type="molecule type" value="Genomic_DNA"/>
</dbReference>
<evidence type="ECO:0000256" key="1">
    <source>
        <dbReference type="ARBA" id="ARBA00004685"/>
    </source>
</evidence>
<dbReference type="PANTHER" id="PTHR33365:SF4">
    <property type="entry name" value="CYCLOCHLOROTINE BIOSYNTHESIS PROTEIN O"/>
    <property type="match status" value="1"/>
</dbReference>
<dbReference type="GO" id="GO:0043386">
    <property type="term" value="P:mycotoxin biosynthetic process"/>
    <property type="evidence" value="ECO:0007669"/>
    <property type="project" value="InterPro"/>
</dbReference>
<dbReference type="STRING" id="1664694.A0A0N1H9G2"/>
<dbReference type="InterPro" id="IPR021765">
    <property type="entry name" value="UstYa-like"/>
</dbReference>
<comment type="similarity">
    <text evidence="2">Belongs to the ustYa family.</text>
</comment>
<dbReference type="AlphaFoldDB" id="A0A0N1H9G2"/>
<protein>
    <recommendedName>
        <fullName evidence="5">Cyclochlorotine biosynthesis protein O</fullName>
    </recommendedName>
</protein>
<organism evidence="3 4">
    <name type="scientific">Cyphellophora attinorum</name>
    <dbReference type="NCBI Taxonomy" id="1664694"/>
    <lineage>
        <taxon>Eukaryota</taxon>
        <taxon>Fungi</taxon>
        <taxon>Dikarya</taxon>
        <taxon>Ascomycota</taxon>
        <taxon>Pezizomycotina</taxon>
        <taxon>Eurotiomycetes</taxon>
        <taxon>Chaetothyriomycetidae</taxon>
        <taxon>Chaetothyriales</taxon>
        <taxon>Cyphellophoraceae</taxon>
        <taxon>Cyphellophora</taxon>
    </lineage>
</organism>
<dbReference type="GeneID" id="28740663"/>
<accession>A0A0N1H9G2</accession>
<name>A0A0N1H9G2_9EURO</name>